<gene>
    <name evidence="2" type="ORF">Ahu01nite_057800</name>
</gene>
<dbReference type="InterPro" id="IPR009061">
    <property type="entry name" value="DNA-bd_dom_put_sf"/>
</dbReference>
<dbReference type="InterPro" id="IPR000551">
    <property type="entry name" value="MerR-type_HTH_dom"/>
</dbReference>
<feature type="domain" description="HTH merR-type" evidence="1">
    <location>
        <begin position="19"/>
        <end position="70"/>
    </location>
</feature>
<accession>A0ABQ3ZVT6</accession>
<dbReference type="Gene3D" id="1.10.1660.10">
    <property type="match status" value="1"/>
</dbReference>
<keyword evidence="3" id="KW-1185">Reference proteome</keyword>
<protein>
    <recommendedName>
        <fullName evidence="1">HTH merR-type domain-containing protein</fullName>
    </recommendedName>
</protein>
<dbReference type="SUPFAM" id="SSF46955">
    <property type="entry name" value="Putative DNA-binding domain"/>
    <property type="match status" value="1"/>
</dbReference>
<evidence type="ECO:0000259" key="1">
    <source>
        <dbReference type="PROSITE" id="PS50937"/>
    </source>
</evidence>
<evidence type="ECO:0000313" key="2">
    <source>
        <dbReference type="EMBL" id="GIE22678.1"/>
    </source>
</evidence>
<dbReference type="EMBL" id="BOMN01000085">
    <property type="protein sequence ID" value="GIE22678.1"/>
    <property type="molecule type" value="Genomic_DNA"/>
</dbReference>
<name>A0ABQ3ZVT6_9ACTN</name>
<organism evidence="2 3">
    <name type="scientific">Winogradskya humida</name>
    <dbReference type="NCBI Taxonomy" id="113566"/>
    <lineage>
        <taxon>Bacteria</taxon>
        <taxon>Bacillati</taxon>
        <taxon>Actinomycetota</taxon>
        <taxon>Actinomycetes</taxon>
        <taxon>Micromonosporales</taxon>
        <taxon>Micromonosporaceae</taxon>
        <taxon>Winogradskya</taxon>
    </lineage>
</organism>
<dbReference type="Proteomes" id="UP000603200">
    <property type="component" value="Unassembled WGS sequence"/>
</dbReference>
<sequence length="91" mass="10219">MAVGNLGRMTTPADVPLGIRELSELTGLTPDTLRWYEREGIIPAVHRAPEDSRRHYPATIRAVHLIQALRLRTKIDDYNDMIATGRACEHG</sequence>
<comment type="caution">
    <text evidence="2">The sequence shown here is derived from an EMBL/GenBank/DDBJ whole genome shotgun (WGS) entry which is preliminary data.</text>
</comment>
<dbReference type="SMART" id="SM00422">
    <property type="entry name" value="HTH_MERR"/>
    <property type="match status" value="1"/>
</dbReference>
<evidence type="ECO:0000313" key="3">
    <source>
        <dbReference type="Proteomes" id="UP000603200"/>
    </source>
</evidence>
<dbReference type="Pfam" id="PF00376">
    <property type="entry name" value="MerR"/>
    <property type="match status" value="1"/>
</dbReference>
<dbReference type="PROSITE" id="PS50937">
    <property type="entry name" value="HTH_MERR_2"/>
    <property type="match status" value="1"/>
</dbReference>
<reference evidence="2 3" key="1">
    <citation type="submission" date="2021-01" db="EMBL/GenBank/DDBJ databases">
        <title>Whole genome shotgun sequence of Actinoplanes humidus NBRC 14915.</title>
        <authorList>
            <person name="Komaki H."/>
            <person name="Tamura T."/>
        </authorList>
    </citation>
    <scope>NUCLEOTIDE SEQUENCE [LARGE SCALE GENOMIC DNA]</scope>
    <source>
        <strain evidence="2 3">NBRC 14915</strain>
    </source>
</reference>
<proteinExistence type="predicted"/>